<reference evidence="2" key="1">
    <citation type="submission" date="2023-01" db="EMBL/GenBank/DDBJ databases">
        <title>Genome assembly of the deep-sea coral Lophelia pertusa.</title>
        <authorList>
            <person name="Herrera S."/>
            <person name="Cordes E."/>
        </authorList>
    </citation>
    <scope>NUCLEOTIDE SEQUENCE</scope>
    <source>
        <strain evidence="2">USNM1676648</strain>
        <tissue evidence="2">Polyp</tissue>
    </source>
</reference>
<sequence>MLRHFENISVVIGSGKKEFACEQCFKINIFVDEVLSLDDVYENYNRCAIKNQELEKEIKKIYQEIEEEIKKRDTREEKLLEENERLDQYVKKLERYSGLPEKDGKDISKVSPTTKWRFLKELKTRAQKALWFMKQFGLTIQSLEAKQNDGDFGKLYFEKISLLGSVDANSYCKQAKDWINLFCSLGNKRTGYGKKNVTCYMHAVVYHVPGAIEKYGNVKQFTGQGVEKNNDDARRVVKRKSNNLDSPTDVLLTESRLRSLRKRERTPRTYNKQNVTYWDNGIKQSRAKHKRLSFQMSE</sequence>
<evidence type="ECO:0000313" key="2">
    <source>
        <dbReference type="EMBL" id="KAJ7384818.1"/>
    </source>
</evidence>
<gene>
    <name evidence="2" type="ORF">OS493_019495</name>
</gene>
<organism evidence="2 3">
    <name type="scientific">Desmophyllum pertusum</name>
    <dbReference type="NCBI Taxonomy" id="174260"/>
    <lineage>
        <taxon>Eukaryota</taxon>
        <taxon>Metazoa</taxon>
        <taxon>Cnidaria</taxon>
        <taxon>Anthozoa</taxon>
        <taxon>Hexacorallia</taxon>
        <taxon>Scleractinia</taxon>
        <taxon>Caryophylliina</taxon>
        <taxon>Caryophylliidae</taxon>
        <taxon>Desmophyllum</taxon>
    </lineage>
</organism>
<evidence type="ECO:0000256" key="1">
    <source>
        <dbReference type="SAM" id="Coils"/>
    </source>
</evidence>
<evidence type="ECO:0000313" key="3">
    <source>
        <dbReference type="Proteomes" id="UP001163046"/>
    </source>
</evidence>
<keyword evidence="1" id="KW-0175">Coiled coil</keyword>
<dbReference type="Proteomes" id="UP001163046">
    <property type="component" value="Unassembled WGS sequence"/>
</dbReference>
<proteinExistence type="predicted"/>
<dbReference type="AlphaFoldDB" id="A0A9W9ZQ86"/>
<accession>A0A9W9ZQ86</accession>
<dbReference type="EMBL" id="MU825884">
    <property type="protein sequence ID" value="KAJ7384818.1"/>
    <property type="molecule type" value="Genomic_DNA"/>
</dbReference>
<name>A0A9W9ZQ86_9CNID</name>
<comment type="caution">
    <text evidence="2">The sequence shown here is derived from an EMBL/GenBank/DDBJ whole genome shotgun (WGS) entry which is preliminary data.</text>
</comment>
<protein>
    <submittedName>
        <fullName evidence="2">Uncharacterized protein</fullName>
    </submittedName>
</protein>
<dbReference type="OrthoDB" id="5985028at2759"/>
<keyword evidence="3" id="KW-1185">Reference proteome</keyword>
<feature type="coiled-coil region" evidence="1">
    <location>
        <begin position="37"/>
        <end position="96"/>
    </location>
</feature>